<name>A0AAP6CUG8_9BACT</name>
<gene>
    <name evidence="2" type="ORF">R7W55_03680</name>
</gene>
<evidence type="ECO:0000259" key="1">
    <source>
        <dbReference type="Pfam" id="PF00949"/>
    </source>
</evidence>
<dbReference type="AlphaFoldDB" id="A0AAP6CUG8"/>
<dbReference type="GO" id="GO:0005524">
    <property type="term" value="F:ATP binding"/>
    <property type="evidence" value="ECO:0007669"/>
    <property type="project" value="InterPro"/>
</dbReference>
<evidence type="ECO:0000313" key="2">
    <source>
        <dbReference type="EMBL" id="MDW2916715.1"/>
    </source>
</evidence>
<reference evidence="2" key="1">
    <citation type="submission" date="2023-10" db="EMBL/GenBank/DDBJ databases">
        <title>Genome sequences of Myoplasma ovipneumoniae isolated from sheep.</title>
        <authorList>
            <person name="Spergser J."/>
        </authorList>
    </citation>
    <scope>NUCLEOTIDE SEQUENCE</scope>
    <source>
        <strain evidence="2">5474_3</strain>
    </source>
</reference>
<dbReference type="Pfam" id="PF00949">
    <property type="entry name" value="Peptidase_S7"/>
    <property type="match status" value="1"/>
</dbReference>
<dbReference type="InterPro" id="IPR001850">
    <property type="entry name" value="Flavi_NS3_S7"/>
</dbReference>
<organism evidence="2 3">
    <name type="scientific">Mesomycoplasma ovipneumoniae</name>
    <dbReference type="NCBI Taxonomy" id="29562"/>
    <lineage>
        <taxon>Bacteria</taxon>
        <taxon>Bacillati</taxon>
        <taxon>Mycoplasmatota</taxon>
        <taxon>Mycoplasmoidales</taxon>
        <taxon>Metamycoplasmataceae</taxon>
        <taxon>Mesomycoplasma</taxon>
    </lineage>
</organism>
<feature type="domain" description="Peptidase S7" evidence="1">
    <location>
        <begin position="30"/>
        <end position="60"/>
    </location>
</feature>
<sequence length="88" mass="10197">MVLNEDFKPKTLKTLFYVNDKIAELDKENVFVQDISYTQGSSGSPLFYKNKIVGLYRGKKLKKGKLTPFFRLIDLDTYQEIKSVISKL</sequence>
<dbReference type="GO" id="GO:0003724">
    <property type="term" value="F:RNA helicase activity"/>
    <property type="evidence" value="ECO:0007669"/>
    <property type="project" value="InterPro"/>
</dbReference>
<dbReference type="Proteomes" id="UP001287983">
    <property type="component" value="Unassembled WGS sequence"/>
</dbReference>
<dbReference type="SUPFAM" id="SSF50494">
    <property type="entry name" value="Trypsin-like serine proteases"/>
    <property type="match status" value="1"/>
</dbReference>
<dbReference type="InterPro" id="IPR009003">
    <property type="entry name" value="Peptidase_S1_PA"/>
</dbReference>
<dbReference type="Gene3D" id="2.40.10.10">
    <property type="entry name" value="Trypsin-like serine proteases"/>
    <property type="match status" value="1"/>
</dbReference>
<comment type="caution">
    <text evidence="2">The sequence shown here is derived from an EMBL/GenBank/DDBJ whole genome shotgun (WGS) entry which is preliminary data.</text>
</comment>
<proteinExistence type="predicted"/>
<accession>A0AAP6CUG8</accession>
<dbReference type="EMBL" id="JAWPFQ010000039">
    <property type="protein sequence ID" value="MDW2916715.1"/>
    <property type="molecule type" value="Genomic_DNA"/>
</dbReference>
<evidence type="ECO:0000313" key="3">
    <source>
        <dbReference type="Proteomes" id="UP001287983"/>
    </source>
</evidence>
<dbReference type="RefSeq" id="WP_318047107.1">
    <property type="nucleotide sequence ID" value="NZ_JAWPFQ010000039.1"/>
</dbReference>
<dbReference type="InterPro" id="IPR043504">
    <property type="entry name" value="Peptidase_S1_PA_chymotrypsin"/>
</dbReference>
<dbReference type="GO" id="GO:0003723">
    <property type="term" value="F:RNA binding"/>
    <property type="evidence" value="ECO:0007669"/>
    <property type="project" value="InterPro"/>
</dbReference>
<protein>
    <recommendedName>
        <fullName evidence="1">Peptidase S7 domain-containing protein</fullName>
    </recommendedName>
</protein>